<dbReference type="InterPro" id="IPR043502">
    <property type="entry name" value="DNA/RNA_pol_sf"/>
</dbReference>
<reference evidence="3" key="1">
    <citation type="submission" date="2018-11" db="EMBL/GenBank/DDBJ databases">
        <authorList>
            <person name="Alioto T."/>
            <person name="Alioto T."/>
        </authorList>
    </citation>
    <scope>NUCLEOTIDE SEQUENCE</scope>
</reference>
<evidence type="ECO:0000313" key="3">
    <source>
        <dbReference type="EMBL" id="VDI21669.1"/>
    </source>
</evidence>
<dbReference type="AlphaFoldDB" id="A0A8B6DMR0"/>
<dbReference type="InterPro" id="IPR000477">
    <property type="entry name" value="RT_dom"/>
</dbReference>
<comment type="caution">
    <text evidence="3">The sequence shown here is derived from an EMBL/GenBank/DDBJ whole genome shotgun (WGS) entry which is preliminary data.</text>
</comment>
<proteinExistence type="predicted"/>
<accession>A0A8B6DMR0</accession>
<evidence type="ECO:0000256" key="1">
    <source>
        <dbReference type="SAM" id="MobiDB-lite"/>
    </source>
</evidence>
<dbReference type="EMBL" id="UYJE01003708">
    <property type="protein sequence ID" value="VDI21669.1"/>
    <property type="molecule type" value="Genomic_DNA"/>
</dbReference>
<dbReference type="SUPFAM" id="SSF56672">
    <property type="entry name" value="DNA/RNA polymerases"/>
    <property type="match status" value="1"/>
</dbReference>
<keyword evidence="4" id="KW-1185">Reference proteome</keyword>
<dbReference type="PROSITE" id="PS50878">
    <property type="entry name" value="RT_POL"/>
    <property type="match status" value="1"/>
</dbReference>
<organism evidence="3 4">
    <name type="scientific">Mytilus galloprovincialis</name>
    <name type="common">Mediterranean mussel</name>
    <dbReference type="NCBI Taxonomy" id="29158"/>
    <lineage>
        <taxon>Eukaryota</taxon>
        <taxon>Metazoa</taxon>
        <taxon>Spiralia</taxon>
        <taxon>Lophotrochozoa</taxon>
        <taxon>Mollusca</taxon>
        <taxon>Bivalvia</taxon>
        <taxon>Autobranchia</taxon>
        <taxon>Pteriomorphia</taxon>
        <taxon>Mytilida</taxon>
        <taxon>Mytiloidea</taxon>
        <taxon>Mytilidae</taxon>
        <taxon>Mytilinae</taxon>
        <taxon>Mytilus</taxon>
    </lineage>
</organism>
<dbReference type="OrthoDB" id="6159030at2759"/>
<dbReference type="Pfam" id="PF00078">
    <property type="entry name" value="RVT_1"/>
    <property type="match status" value="1"/>
</dbReference>
<dbReference type="PANTHER" id="PTHR19446">
    <property type="entry name" value="REVERSE TRANSCRIPTASES"/>
    <property type="match status" value="1"/>
</dbReference>
<dbReference type="Proteomes" id="UP000596742">
    <property type="component" value="Unassembled WGS sequence"/>
</dbReference>
<evidence type="ECO:0000313" key="4">
    <source>
        <dbReference type="Proteomes" id="UP000596742"/>
    </source>
</evidence>
<protein>
    <recommendedName>
        <fullName evidence="2">Reverse transcriptase domain-containing protein</fullName>
    </recommendedName>
</protein>
<feature type="compositionally biased region" description="Polar residues" evidence="1">
    <location>
        <begin position="367"/>
        <end position="376"/>
    </location>
</feature>
<feature type="domain" description="Reverse transcriptase" evidence="2">
    <location>
        <begin position="103"/>
        <end position="376"/>
    </location>
</feature>
<gene>
    <name evidence="3" type="ORF">MGAL_10B020183</name>
</gene>
<feature type="region of interest" description="Disordered" evidence="1">
    <location>
        <begin position="342"/>
        <end position="376"/>
    </location>
</feature>
<name>A0A8B6DMR0_MYTGA</name>
<evidence type="ECO:0000259" key="2">
    <source>
        <dbReference type="PROSITE" id="PS50878"/>
    </source>
</evidence>
<sequence>MNPKEQSRIFADYYEHLAVPSNEEGKDEEYLENSKYRLELMNNIISHQIDTFNITLLSEEEIIKAVDKLNSGKTADEWSLTAEHFIYAAGRSISINIMSLFNNIMQTGEIPNVLKTEMLTPVHKTGTDSTLPQKKIRGISVTSALGKVFEYALLDKMIDLDNNQSELQFEFTQELSPIIAALLVSEGIVHAKQQNLNMFLATLDSQKAFDVVHHMILMDKLFYELPPDIWRVVQDLFSNMSSKIKWNSQISKQFSINQGVRQGGILSTHLYKLYINEQPEELDRRGFGLNIGLEYCESSLCADDIVIMSRDETEIHAMLNIAYKFSCQHRYNIYPKIGHLSTREDKHKQTTTSYKSGRKTNKRRPTDNPSWHHQSK</sequence>